<name>A0A6J5LRF8_9CAUD</name>
<evidence type="ECO:0000313" key="2">
    <source>
        <dbReference type="EMBL" id="CAB4128613.1"/>
    </source>
</evidence>
<gene>
    <name evidence="2" type="ORF">UFOVP104_55</name>
    <name evidence="3" type="ORF">UFOVP271_35</name>
</gene>
<feature type="coiled-coil region" evidence="1">
    <location>
        <begin position="5"/>
        <end position="39"/>
    </location>
</feature>
<sequence length="86" mass="10177">MNIQIEKAQAELDFVITEKRQVLNKINQLEAKLQQMILSKGENIDVKDVIIYINRHFKTSHTIYTITVDEYFRMINIYTKENATTN</sequence>
<dbReference type="EMBL" id="LR796281">
    <property type="protein sequence ID" value="CAB4134249.1"/>
    <property type="molecule type" value="Genomic_DNA"/>
</dbReference>
<dbReference type="EMBL" id="LR796219">
    <property type="protein sequence ID" value="CAB4128613.1"/>
    <property type="molecule type" value="Genomic_DNA"/>
</dbReference>
<evidence type="ECO:0000256" key="1">
    <source>
        <dbReference type="SAM" id="Coils"/>
    </source>
</evidence>
<proteinExistence type="predicted"/>
<organism evidence="3">
    <name type="scientific">uncultured Caudovirales phage</name>
    <dbReference type="NCBI Taxonomy" id="2100421"/>
    <lineage>
        <taxon>Viruses</taxon>
        <taxon>Duplodnaviria</taxon>
        <taxon>Heunggongvirae</taxon>
        <taxon>Uroviricota</taxon>
        <taxon>Caudoviricetes</taxon>
        <taxon>Peduoviridae</taxon>
        <taxon>Maltschvirus</taxon>
        <taxon>Maltschvirus maltsch</taxon>
    </lineage>
</organism>
<accession>A0A6J5LRF8</accession>
<protein>
    <submittedName>
        <fullName evidence="3">Uncharacterized protein</fullName>
    </submittedName>
</protein>
<keyword evidence="1" id="KW-0175">Coiled coil</keyword>
<reference evidence="3" key="1">
    <citation type="submission" date="2020-04" db="EMBL/GenBank/DDBJ databases">
        <authorList>
            <person name="Chiriac C."/>
            <person name="Salcher M."/>
            <person name="Ghai R."/>
            <person name="Kavagutti S V."/>
        </authorList>
    </citation>
    <scope>NUCLEOTIDE SEQUENCE</scope>
</reference>
<evidence type="ECO:0000313" key="3">
    <source>
        <dbReference type="EMBL" id="CAB4134249.1"/>
    </source>
</evidence>